<evidence type="ECO:0000256" key="2">
    <source>
        <dbReference type="ARBA" id="ARBA00022475"/>
    </source>
</evidence>
<evidence type="ECO:0000256" key="5">
    <source>
        <dbReference type="ARBA" id="ARBA00023136"/>
    </source>
</evidence>
<feature type="transmembrane region" description="Helical" evidence="8">
    <location>
        <begin position="165"/>
        <end position="184"/>
    </location>
</feature>
<feature type="transmembrane region" description="Helical" evidence="8">
    <location>
        <begin position="249"/>
        <end position="269"/>
    </location>
</feature>
<evidence type="ECO:0000256" key="7">
    <source>
        <dbReference type="ARBA" id="ARBA00023224"/>
    </source>
</evidence>
<evidence type="ECO:0008006" key="11">
    <source>
        <dbReference type="Google" id="ProtNLM"/>
    </source>
</evidence>
<organism evidence="9 10">
    <name type="scientific">Orchesella dallaii</name>
    <dbReference type="NCBI Taxonomy" id="48710"/>
    <lineage>
        <taxon>Eukaryota</taxon>
        <taxon>Metazoa</taxon>
        <taxon>Ecdysozoa</taxon>
        <taxon>Arthropoda</taxon>
        <taxon>Hexapoda</taxon>
        <taxon>Collembola</taxon>
        <taxon>Entomobryomorpha</taxon>
        <taxon>Entomobryoidea</taxon>
        <taxon>Orchesellidae</taxon>
        <taxon>Orchesellinae</taxon>
        <taxon>Orchesella</taxon>
    </lineage>
</organism>
<comment type="subcellular location">
    <subcellularLocation>
        <location evidence="1">Cell membrane</location>
        <topology evidence="1">Multi-pass membrane protein</topology>
    </subcellularLocation>
</comment>
<feature type="transmembrane region" description="Helical" evidence="8">
    <location>
        <begin position="348"/>
        <end position="365"/>
    </location>
</feature>
<dbReference type="InterPro" id="IPR013604">
    <property type="entry name" value="7TM_chemorcpt"/>
</dbReference>
<keyword evidence="10" id="KW-1185">Reference proteome</keyword>
<keyword evidence="5 8" id="KW-0472">Membrane</keyword>
<feature type="transmembrane region" description="Helical" evidence="8">
    <location>
        <begin position="308"/>
        <end position="328"/>
    </location>
</feature>
<dbReference type="EMBL" id="CAXLJM020000023">
    <property type="protein sequence ID" value="CAL8089282.1"/>
    <property type="molecule type" value="Genomic_DNA"/>
</dbReference>
<evidence type="ECO:0000256" key="4">
    <source>
        <dbReference type="ARBA" id="ARBA00022989"/>
    </source>
</evidence>
<protein>
    <recommendedName>
        <fullName evidence="11">Gustatory receptor</fullName>
    </recommendedName>
</protein>
<dbReference type="PANTHER" id="PTHR21143">
    <property type="entry name" value="INVERTEBRATE GUSTATORY RECEPTOR"/>
    <property type="match status" value="1"/>
</dbReference>
<keyword evidence="4 8" id="KW-1133">Transmembrane helix</keyword>
<evidence type="ECO:0000256" key="3">
    <source>
        <dbReference type="ARBA" id="ARBA00022692"/>
    </source>
</evidence>
<keyword evidence="6" id="KW-0675">Receptor</keyword>
<keyword evidence="2" id="KW-1003">Cell membrane</keyword>
<dbReference type="PANTHER" id="PTHR21143:SF121">
    <property type="entry name" value="GUSTATORY AND ODORANT RECEPTOR 21A"/>
    <property type="match status" value="1"/>
</dbReference>
<reference evidence="9 10" key="1">
    <citation type="submission" date="2024-08" db="EMBL/GenBank/DDBJ databases">
        <authorList>
            <person name="Cucini C."/>
            <person name="Frati F."/>
        </authorList>
    </citation>
    <scope>NUCLEOTIDE SEQUENCE [LARGE SCALE GENOMIC DNA]</scope>
</reference>
<evidence type="ECO:0000256" key="6">
    <source>
        <dbReference type="ARBA" id="ARBA00023170"/>
    </source>
</evidence>
<comment type="caution">
    <text evidence="9">The sequence shown here is derived from an EMBL/GenBank/DDBJ whole genome shotgun (WGS) entry which is preliminary data.</text>
</comment>
<evidence type="ECO:0000256" key="8">
    <source>
        <dbReference type="SAM" id="Phobius"/>
    </source>
</evidence>
<proteinExistence type="predicted"/>
<feature type="transmembrane region" description="Helical" evidence="8">
    <location>
        <begin position="30"/>
        <end position="52"/>
    </location>
</feature>
<evidence type="ECO:0000313" key="9">
    <source>
        <dbReference type="EMBL" id="CAL8089282.1"/>
    </source>
</evidence>
<dbReference type="Pfam" id="PF08395">
    <property type="entry name" value="7tm_7"/>
    <property type="match status" value="1"/>
</dbReference>
<keyword evidence="3 8" id="KW-0812">Transmembrane</keyword>
<accession>A0ABP1Q8J1</accession>
<evidence type="ECO:0000313" key="10">
    <source>
        <dbReference type="Proteomes" id="UP001642540"/>
    </source>
</evidence>
<keyword evidence="7" id="KW-0807">Transducer</keyword>
<dbReference type="Proteomes" id="UP001642540">
    <property type="component" value="Unassembled WGS sequence"/>
</dbReference>
<feature type="transmembrane region" description="Helical" evidence="8">
    <location>
        <begin position="111"/>
        <end position="132"/>
    </location>
</feature>
<feature type="transmembrane region" description="Helical" evidence="8">
    <location>
        <begin position="408"/>
        <end position="431"/>
    </location>
</feature>
<gene>
    <name evidence="9" type="ORF">ODALV1_LOCUS7322</name>
</gene>
<sequence>MDSKISKLGDSAFFVTINSFRNQPATKMKWSILGCFSSKFQSIIITFFKFAYKLCFSPFQIIQTSDDHFITKQWLPQQLICIAGMVSSVFFRTIEVRAEFQKGDTSWSPVLYFKLFHRLLNLVFNITIWITVWRKRQMFLDMVEFIQIKIKCASFDKLQRRIAKVMALLCAFTTSAVIISFIFGTDIFPASQWNPTFLYKCFAQHIKSLSFCIERRDCNETIISEINDLSTIETIMTITYTFSHFFRKVMGLCEELLILIGPLTLWVVVKDFIKNVLRDKNYDDVICNEESWSYVSAKYNDLKTFTDLVNRTFGPLLLSYTLVALFYFSIYLDEFVTADDILVKIKFLIYYVLIISTFTISAEIVREIGKLGPWISNNLNKSLADMSQKELTVVLYELSSNRIGMSACGLFTVTYSVVAQMTGVVVTYFIITVQYRNPK</sequence>
<evidence type="ECO:0000256" key="1">
    <source>
        <dbReference type="ARBA" id="ARBA00004651"/>
    </source>
</evidence>
<name>A0ABP1Q8J1_9HEXA</name>